<evidence type="ECO:0000313" key="2">
    <source>
        <dbReference type="EMBL" id="CAI8029195.1"/>
    </source>
</evidence>
<sequence>MEETILFTKYRLIPLTIVMALVVAITIVACSPAEPQTIEVTRVVQVEVEKVVTEQVEVEKEVEVTRVVTEQVE</sequence>
<accession>A0AA35SFL5</accession>
<dbReference type="AlphaFoldDB" id="A0AA35SFL5"/>
<proteinExistence type="predicted"/>
<gene>
    <name evidence="2" type="ORF">GBAR_LOCUS16594</name>
</gene>
<feature type="transmembrane region" description="Helical" evidence="1">
    <location>
        <begin position="12"/>
        <end position="29"/>
    </location>
</feature>
<dbReference type="EMBL" id="CASHTH010002387">
    <property type="protein sequence ID" value="CAI8029195.1"/>
    <property type="molecule type" value="Genomic_DNA"/>
</dbReference>
<keyword evidence="1" id="KW-1133">Transmembrane helix</keyword>
<reference evidence="2" key="1">
    <citation type="submission" date="2023-03" db="EMBL/GenBank/DDBJ databases">
        <authorList>
            <person name="Steffen K."/>
            <person name="Cardenas P."/>
        </authorList>
    </citation>
    <scope>NUCLEOTIDE SEQUENCE</scope>
</reference>
<name>A0AA35SFL5_GEOBA</name>
<keyword evidence="1" id="KW-0812">Transmembrane</keyword>
<keyword evidence="1" id="KW-0472">Membrane</keyword>
<dbReference type="Proteomes" id="UP001174909">
    <property type="component" value="Unassembled WGS sequence"/>
</dbReference>
<feature type="non-terminal residue" evidence="2">
    <location>
        <position position="1"/>
    </location>
</feature>
<evidence type="ECO:0000256" key="1">
    <source>
        <dbReference type="SAM" id="Phobius"/>
    </source>
</evidence>
<organism evidence="2 3">
    <name type="scientific">Geodia barretti</name>
    <name type="common">Barrett's horny sponge</name>
    <dbReference type="NCBI Taxonomy" id="519541"/>
    <lineage>
        <taxon>Eukaryota</taxon>
        <taxon>Metazoa</taxon>
        <taxon>Porifera</taxon>
        <taxon>Demospongiae</taxon>
        <taxon>Heteroscleromorpha</taxon>
        <taxon>Tetractinellida</taxon>
        <taxon>Astrophorina</taxon>
        <taxon>Geodiidae</taxon>
        <taxon>Geodia</taxon>
    </lineage>
</organism>
<protein>
    <submittedName>
        <fullName evidence="2">Uncharacterized protein</fullName>
    </submittedName>
</protein>
<comment type="caution">
    <text evidence="2">The sequence shown here is derived from an EMBL/GenBank/DDBJ whole genome shotgun (WGS) entry which is preliminary data.</text>
</comment>
<evidence type="ECO:0000313" key="3">
    <source>
        <dbReference type="Proteomes" id="UP001174909"/>
    </source>
</evidence>
<keyword evidence="3" id="KW-1185">Reference proteome</keyword>